<name>A0ABR2T788_9ROSI</name>
<sequence length="90" mass="10273">MSNDGTLPLKCLVIGYPKLVLGFNARIDQPRQMEAAAESNREAVLKQLWTKRPRTQAEEKRPAEIFCLGGKKEYIKGFRFNQNILLNIPV</sequence>
<accession>A0ABR2T788</accession>
<dbReference type="EMBL" id="JBBPBN010000008">
    <property type="protein sequence ID" value="KAK9033357.1"/>
    <property type="molecule type" value="Genomic_DNA"/>
</dbReference>
<comment type="caution">
    <text evidence="1">The sequence shown here is derived from an EMBL/GenBank/DDBJ whole genome shotgun (WGS) entry which is preliminary data.</text>
</comment>
<evidence type="ECO:0000313" key="2">
    <source>
        <dbReference type="Proteomes" id="UP001396334"/>
    </source>
</evidence>
<proteinExistence type="predicted"/>
<dbReference type="Proteomes" id="UP001396334">
    <property type="component" value="Unassembled WGS sequence"/>
</dbReference>
<gene>
    <name evidence="1" type="ORF">V6N11_018390</name>
</gene>
<organism evidence="1 2">
    <name type="scientific">Hibiscus sabdariffa</name>
    <name type="common">roselle</name>
    <dbReference type="NCBI Taxonomy" id="183260"/>
    <lineage>
        <taxon>Eukaryota</taxon>
        <taxon>Viridiplantae</taxon>
        <taxon>Streptophyta</taxon>
        <taxon>Embryophyta</taxon>
        <taxon>Tracheophyta</taxon>
        <taxon>Spermatophyta</taxon>
        <taxon>Magnoliopsida</taxon>
        <taxon>eudicotyledons</taxon>
        <taxon>Gunneridae</taxon>
        <taxon>Pentapetalae</taxon>
        <taxon>rosids</taxon>
        <taxon>malvids</taxon>
        <taxon>Malvales</taxon>
        <taxon>Malvaceae</taxon>
        <taxon>Malvoideae</taxon>
        <taxon>Hibiscus</taxon>
    </lineage>
</organism>
<keyword evidence="2" id="KW-1185">Reference proteome</keyword>
<reference evidence="1 2" key="1">
    <citation type="journal article" date="2024" name="G3 (Bethesda)">
        <title>Genome assembly of Hibiscus sabdariffa L. provides insights into metabolisms of medicinal natural products.</title>
        <authorList>
            <person name="Kim T."/>
        </authorList>
    </citation>
    <scope>NUCLEOTIDE SEQUENCE [LARGE SCALE GENOMIC DNA]</scope>
    <source>
        <strain evidence="1">TK-2024</strain>
        <tissue evidence="1">Old leaves</tissue>
    </source>
</reference>
<protein>
    <submittedName>
        <fullName evidence="1">Uncharacterized protein</fullName>
    </submittedName>
</protein>
<evidence type="ECO:0000313" key="1">
    <source>
        <dbReference type="EMBL" id="KAK9033357.1"/>
    </source>
</evidence>